<proteinExistence type="predicted"/>
<protein>
    <recommendedName>
        <fullName evidence="4">Lipoprotein</fullName>
    </recommendedName>
</protein>
<evidence type="ECO:0000313" key="2">
    <source>
        <dbReference type="EMBL" id="AIR91206.1"/>
    </source>
</evidence>
<feature type="signal peptide" evidence="1">
    <location>
        <begin position="1"/>
        <end position="20"/>
    </location>
</feature>
<feature type="chain" id="PRO_5001851225" description="Lipoprotein" evidence="1">
    <location>
        <begin position="21"/>
        <end position="79"/>
    </location>
</feature>
<dbReference type="AlphaFoldDB" id="A0A089WRJ6"/>
<dbReference type="EMBL" id="CP009455">
    <property type="protein sequence ID" value="AIR91206.1"/>
    <property type="molecule type" value="Genomic_DNA"/>
</dbReference>
<sequence length="79" mass="8687">MKTFITLSFCALLLPGVAMAKDDHHECEAALGKLQSATENDFTSTGHHEYQQAKEAHAKGDFKKCADQAEKALAHQKQD</sequence>
<dbReference type="OrthoDB" id="7031663at2"/>
<organism evidence="2 3">
    <name type="scientific">Pseudomonas cremoricolorata</name>
    <dbReference type="NCBI Taxonomy" id="157783"/>
    <lineage>
        <taxon>Bacteria</taxon>
        <taxon>Pseudomonadati</taxon>
        <taxon>Pseudomonadota</taxon>
        <taxon>Gammaproteobacteria</taxon>
        <taxon>Pseudomonadales</taxon>
        <taxon>Pseudomonadaceae</taxon>
        <taxon>Pseudomonas</taxon>
    </lineage>
</organism>
<dbReference type="KEGG" id="psw:LK03_18870"/>
<evidence type="ECO:0000313" key="3">
    <source>
        <dbReference type="Proteomes" id="UP000029493"/>
    </source>
</evidence>
<keyword evidence="1" id="KW-0732">Signal</keyword>
<reference evidence="2 3" key="1">
    <citation type="submission" date="2014-09" db="EMBL/GenBank/DDBJ databases">
        <authorList>
            <person name="Chan K.-G."/>
        </authorList>
    </citation>
    <scope>NUCLEOTIDE SEQUENCE [LARGE SCALE GENOMIC DNA]</scope>
    <source>
        <strain evidence="2 3">ND07</strain>
    </source>
</reference>
<evidence type="ECO:0000256" key="1">
    <source>
        <dbReference type="SAM" id="SignalP"/>
    </source>
</evidence>
<accession>A0A089WRJ6</accession>
<name>A0A089WRJ6_9PSED</name>
<dbReference type="Proteomes" id="UP000029493">
    <property type="component" value="Chromosome"/>
</dbReference>
<evidence type="ECO:0008006" key="4">
    <source>
        <dbReference type="Google" id="ProtNLM"/>
    </source>
</evidence>
<gene>
    <name evidence="2" type="ORF">LK03_18870</name>
</gene>
<keyword evidence="3" id="KW-1185">Reference proteome</keyword>
<dbReference type="RefSeq" id="WP_038413946.1">
    <property type="nucleotide sequence ID" value="NZ_CP009455.1"/>
</dbReference>